<dbReference type="EMBL" id="FWYB01000012">
    <property type="protein sequence ID" value="SMD08424.1"/>
    <property type="molecule type" value="Genomic_DNA"/>
</dbReference>
<reference evidence="1 2" key="1">
    <citation type="submission" date="2017-04" db="EMBL/GenBank/DDBJ databases">
        <authorList>
            <person name="Afonso C.L."/>
            <person name="Miller P.J."/>
            <person name="Scott M.A."/>
            <person name="Spackman E."/>
            <person name="Goraichik I."/>
            <person name="Dimitrov K.M."/>
            <person name="Suarez D.L."/>
            <person name="Swayne D.E."/>
        </authorList>
    </citation>
    <scope>NUCLEOTIDE SEQUENCE [LARGE SCALE GENOMIC DNA]</scope>
    <source>
        <strain evidence="1 2">DSM 19625</strain>
    </source>
</reference>
<name>A0A1W2EF77_9SPHI</name>
<dbReference type="Proteomes" id="UP000192678">
    <property type="component" value="Unassembled WGS sequence"/>
</dbReference>
<gene>
    <name evidence="1" type="ORF">SAMN04488101_11223</name>
</gene>
<accession>A0A1W2EF77</accession>
<dbReference type="AlphaFoldDB" id="A0A1W2EF77"/>
<dbReference type="STRING" id="475255.SAMN04488101_11223"/>
<evidence type="ECO:0000313" key="2">
    <source>
        <dbReference type="Proteomes" id="UP000192678"/>
    </source>
</evidence>
<sequence>MADAYLLLSNLNLLDLLYMEFNDLFNNLHSASDTQGISKSEDVDLDNILCFLANGYAVEYIIVNQRKKVLRFIDPDQFLLRISDNTSVDLYGNIETVNITFDDIVIMLRKFPEETVAFHKKIKLDYLEKLQLYKDDLKKTAAERYLDLLENKPWVMQLIEPEVIASYLNLSKEQYDMLILSIRNVND</sequence>
<evidence type="ECO:0008006" key="3">
    <source>
        <dbReference type="Google" id="ProtNLM"/>
    </source>
</evidence>
<keyword evidence="2" id="KW-1185">Reference proteome</keyword>
<evidence type="ECO:0000313" key="1">
    <source>
        <dbReference type="EMBL" id="SMD08424.1"/>
    </source>
</evidence>
<organism evidence="1 2">
    <name type="scientific">Pedobacter nyackensis</name>
    <dbReference type="NCBI Taxonomy" id="475255"/>
    <lineage>
        <taxon>Bacteria</taxon>
        <taxon>Pseudomonadati</taxon>
        <taxon>Bacteroidota</taxon>
        <taxon>Sphingobacteriia</taxon>
        <taxon>Sphingobacteriales</taxon>
        <taxon>Sphingobacteriaceae</taxon>
        <taxon>Pedobacter</taxon>
    </lineage>
</organism>
<protein>
    <recommendedName>
        <fullName evidence="3">cAMP-binding domain of CRP or a regulatory subunit of cAMP-dependent protein kinases</fullName>
    </recommendedName>
</protein>
<proteinExistence type="predicted"/>